<sequence>MTLLIIYCIVAFIPNELEAVKLERNWKTKPLDETHVSINVSQPGLPFYQILNKIGEDVYIGSNETLFKLSLENNKVTTTKCTISLSCHPLNTNYSYLAVVPLQQDTHAATAMFNSDSGDILYGGSRAVNTFNKYSVQADLSTGNPIKFELDTVTTGEGFIKEPTFVGRPFEYTHADGNEYVFLLYREVALEYTAGYKVYSRIARVCKNDTGDSMNTYKFVTFIKASLECSVPNGDEPAFQYNYMQDVVWDQSSGKIYAVFTIQENGPPTSALCSYRMEDIMNLFDNGNFLIQSGGSGTNAVWNEGFQLFNPRPGTCQEVHTTDYPPLLHKSVPSYNALERTGGTQVAPPANFPTSDPPIFNVDDVRFTSLAVDFDNYIYYIGTTTGTVMKVLKENCSDPQHETFSVFEVNLGTRNPITGLEFLTNDTSKHLVVTTEENVITLPLNTNCTLGSVEMCLATQSAFDPSTFKW</sequence>
<dbReference type="Pfam" id="PF01403">
    <property type="entry name" value="Sema"/>
    <property type="match status" value="1"/>
</dbReference>
<feature type="domain" description="Sema" evidence="3">
    <location>
        <begin position="1"/>
        <end position="444"/>
    </location>
</feature>
<protein>
    <recommendedName>
        <fullName evidence="3">Sema domain-containing protein</fullName>
    </recommendedName>
</protein>
<dbReference type="GO" id="GO:0045499">
    <property type="term" value="F:chemorepellent activity"/>
    <property type="evidence" value="ECO:0007669"/>
    <property type="project" value="TreeGrafter"/>
</dbReference>
<dbReference type="PROSITE" id="PS51004">
    <property type="entry name" value="SEMA"/>
    <property type="match status" value="1"/>
</dbReference>
<dbReference type="InterPro" id="IPR015943">
    <property type="entry name" value="WD40/YVTN_repeat-like_dom_sf"/>
</dbReference>
<dbReference type="GO" id="GO:0030215">
    <property type="term" value="F:semaphorin receptor binding"/>
    <property type="evidence" value="ECO:0007669"/>
    <property type="project" value="InterPro"/>
</dbReference>
<keyword evidence="2" id="KW-0732">Signal</keyword>
<dbReference type="EnsemblMetazoa" id="XM_038221285.1">
    <property type="protein sequence ID" value="XP_038077213.1"/>
    <property type="gene ID" value="LOC119745063"/>
</dbReference>
<evidence type="ECO:0000256" key="1">
    <source>
        <dbReference type="PROSITE-ProRule" id="PRU00352"/>
    </source>
</evidence>
<dbReference type="GO" id="GO:0030335">
    <property type="term" value="P:positive regulation of cell migration"/>
    <property type="evidence" value="ECO:0007669"/>
    <property type="project" value="TreeGrafter"/>
</dbReference>
<name>A0A914BLP5_PATMI</name>
<dbReference type="GO" id="GO:0005886">
    <property type="term" value="C:plasma membrane"/>
    <property type="evidence" value="ECO:0007669"/>
    <property type="project" value="TreeGrafter"/>
</dbReference>
<evidence type="ECO:0000313" key="5">
    <source>
        <dbReference type="Proteomes" id="UP000887568"/>
    </source>
</evidence>
<dbReference type="SUPFAM" id="SSF101912">
    <property type="entry name" value="Sema domain"/>
    <property type="match status" value="1"/>
</dbReference>
<feature type="chain" id="PRO_5037962790" description="Sema domain-containing protein" evidence="2">
    <location>
        <begin position="20"/>
        <end position="470"/>
    </location>
</feature>
<evidence type="ECO:0000313" key="4">
    <source>
        <dbReference type="EnsemblMetazoa" id="XP_038077213.1"/>
    </source>
</evidence>
<dbReference type="Proteomes" id="UP000887568">
    <property type="component" value="Unplaced"/>
</dbReference>
<dbReference type="Gene3D" id="2.130.10.10">
    <property type="entry name" value="YVTN repeat-like/Quinoprotein amine dehydrogenase"/>
    <property type="match status" value="1"/>
</dbReference>
<dbReference type="InterPro" id="IPR027231">
    <property type="entry name" value="Semaphorin"/>
</dbReference>
<comment type="caution">
    <text evidence="1">Lacks conserved residue(s) required for the propagation of feature annotation.</text>
</comment>
<keyword evidence="5" id="KW-1185">Reference proteome</keyword>
<dbReference type="RefSeq" id="XP_038077213.1">
    <property type="nucleotide sequence ID" value="XM_038221285.1"/>
</dbReference>
<feature type="signal peptide" evidence="2">
    <location>
        <begin position="1"/>
        <end position="19"/>
    </location>
</feature>
<dbReference type="SMART" id="SM00630">
    <property type="entry name" value="Sema"/>
    <property type="match status" value="1"/>
</dbReference>
<organism evidence="4 5">
    <name type="scientific">Patiria miniata</name>
    <name type="common">Bat star</name>
    <name type="synonym">Asterina miniata</name>
    <dbReference type="NCBI Taxonomy" id="46514"/>
    <lineage>
        <taxon>Eukaryota</taxon>
        <taxon>Metazoa</taxon>
        <taxon>Echinodermata</taxon>
        <taxon>Eleutherozoa</taxon>
        <taxon>Asterozoa</taxon>
        <taxon>Asteroidea</taxon>
        <taxon>Valvatacea</taxon>
        <taxon>Valvatida</taxon>
        <taxon>Asterinidae</taxon>
        <taxon>Patiria</taxon>
    </lineage>
</organism>
<reference evidence="4" key="1">
    <citation type="submission" date="2022-11" db="UniProtKB">
        <authorList>
            <consortium name="EnsemblMetazoa"/>
        </authorList>
    </citation>
    <scope>IDENTIFICATION</scope>
</reference>
<dbReference type="PANTHER" id="PTHR11036:SF127">
    <property type="entry name" value="SEMAPHORIN-1A"/>
    <property type="match status" value="1"/>
</dbReference>
<dbReference type="InterPro" id="IPR036352">
    <property type="entry name" value="Semap_dom_sf"/>
</dbReference>
<dbReference type="OrthoDB" id="9988752at2759"/>
<dbReference type="InterPro" id="IPR001627">
    <property type="entry name" value="Semap_dom"/>
</dbReference>
<evidence type="ECO:0000259" key="3">
    <source>
        <dbReference type="PROSITE" id="PS51004"/>
    </source>
</evidence>
<dbReference type="AlphaFoldDB" id="A0A914BLP5"/>
<dbReference type="GeneID" id="119745063"/>
<accession>A0A914BLP5</accession>
<dbReference type="GO" id="GO:0071526">
    <property type="term" value="P:semaphorin-plexin signaling pathway"/>
    <property type="evidence" value="ECO:0007669"/>
    <property type="project" value="TreeGrafter"/>
</dbReference>
<dbReference type="PANTHER" id="PTHR11036">
    <property type="entry name" value="SEMAPHORIN"/>
    <property type="match status" value="1"/>
</dbReference>
<proteinExistence type="predicted"/>
<evidence type="ECO:0000256" key="2">
    <source>
        <dbReference type="SAM" id="SignalP"/>
    </source>
</evidence>
<dbReference type="GO" id="GO:0007411">
    <property type="term" value="P:axon guidance"/>
    <property type="evidence" value="ECO:0007669"/>
    <property type="project" value="TreeGrafter"/>
</dbReference>